<dbReference type="RefSeq" id="WP_116006384.1">
    <property type="nucleotide sequence ID" value="NZ_QUOU01000001.1"/>
</dbReference>
<feature type="domain" description="TonB-dependent receptor plug" evidence="15">
    <location>
        <begin position="39"/>
        <end position="143"/>
    </location>
</feature>
<protein>
    <submittedName>
        <fullName evidence="16">TonB-dependent receptor</fullName>
    </submittedName>
</protein>
<keyword evidence="9 16" id="KW-0675">Receptor</keyword>
<evidence type="ECO:0000259" key="14">
    <source>
        <dbReference type="Pfam" id="PF00593"/>
    </source>
</evidence>
<evidence type="ECO:0000256" key="7">
    <source>
        <dbReference type="ARBA" id="ARBA00023077"/>
    </source>
</evidence>
<evidence type="ECO:0000256" key="4">
    <source>
        <dbReference type="ARBA" id="ARBA00022452"/>
    </source>
</evidence>
<keyword evidence="8 11" id="KW-0472">Membrane</keyword>
<dbReference type="PROSITE" id="PS52016">
    <property type="entry name" value="TONB_DEPENDENT_REC_3"/>
    <property type="match status" value="1"/>
</dbReference>
<gene>
    <name evidence="16" type="ORF">DXX93_00710</name>
</gene>
<evidence type="ECO:0000256" key="10">
    <source>
        <dbReference type="ARBA" id="ARBA00023237"/>
    </source>
</evidence>
<keyword evidence="6 13" id="KW-0732">Signal</keyword>
<dbReference type="PANTHER" id="PTHR30069:SF29">
    <property type="entry name" value="HEMOGLOBIN AND HEMOGLOBIN-HAPTOGLOBIN-BINDING PROTEIN 1-RELATED"/>
    <property type="match status" value="1"/>
</dbReference>
<keyword evidence="7 12" id="KW-0798">TonB box</keyword>
<evidence type="ECO:0000256" key="9">
    <source>
        <dbReference type="ARBA" id="ARBA00023170"/>
    </source>
</evidence>
<dbReference type="SUPFAM" id="SSF56935">
    <property type="entry name" value="Porins"/>
    <property type="match status" value="1"/>
</dbReference>
<accession>A0A3E0TKY4</accession>
<dbReference type="InterPro" id="IPR012910">
    <property type="entry name" value="Plug_dom"/>
</dbReference>
<organism evidence="16 17">
    <name type="scientific">Thalassotalea euphylliae</name>
    <dbReference type="NCBI Taxonomy" id="1655234"/>
    <lineage>
        <taxon>Bacteria</taxon>
        <taxon>Pseudomonadati</taxon>
        <taxon>Pseudomonadota</taxon>
        <taxon>Gammaproteobacteria</taxon>
        <taxon>Alteromonadales</taxon>
        <taxon>Colwelliaceae</taxon>
        <taxon>Thalassotalea</taxon>
    </lineage>
</organism>
<comment type="caution">
    <text evidence="16">The sequence shown here is derived from an EMBL/GenBank/DDBJ whole genome shotgun (WGS) entry which is preliminary data.</text>
</comment>
<keyword evidence="5 11" id="KW-0812">Transmembrane</keyword>
<dbReference type="InterPro" id="IPR039426">
    <property type="entry name" value="TonB-dep_rcpt-like"/>
</dbReference>
<keyword evidence="4 11" id="KW-1134">Transmembrane beta strand</keyword>
<dbReference type="InterPro" id="IPR037066">
    <property type="entry name" value="Plug_dom_sf"/>
</dbReference>
<dbReference type="GO" id="GO:0015344">
    <property type="term" value="F:siderophore uptake transmembrane transporter activity"/>
    <property type="evidence" value="ECO:0007669"/>
    <property type="project" value="TreeGrafter"/>
</dbReference>
<comment type="similarity">
    <text evidence="2">Belongs to the TonB-dependent receptor family. Hemoglobin/haptoglobin binding protein subfamily.</text>
</comment>
<feature type="chain" id="PRO_5017729694" evidence="13">
    <location>
        <begin position="22"/>
        <end position="613"/>
    </location>
</feature>
<dbReference type="Gene3D" id="2.40.170.20">
    <property type="entry name" value="TonB-dependent receptor, beta-barrel domain"/>
    <property type="match status" value="1"/>
</dbReference>
<dbReference type="Proteomes" id="UP000256478">
    <property type="component" value="Unassembled WGS sequence"/>
</dbReference>
<evidence type="ECO:0000256" key="12">
    <source>
        <dbReference type="RuleBase" id="RU003357"/>
    </source>
</evidence>
<evidence type="ECO:0000313" key="17">
    <source>
        <dbReference type="Proteomes" id="UP000256478"/>
    </source>
</evidence>
<comment type="subcellular location">
    <subcellularLocation>
        <location evidence="1 11">Cell outer membrane</location>
        <topology evidence="1 11">Multi-pass membrane protein</topology>
    </subcellularLocation>
</comment>
<evidence type="ECO:0000256" key="5">
    <source>
        <dbReference type="ARBA" id="ARBA00022692"/>
    </source>
</evidence>
<evidence type="ECO:0000256" key="3">
    <source>
        <dbReference type="ARBA" id="ARBA00022448"/>
    </source>
</evidence>
<keyword evidence="3 11" id="KW-0813">Transport</keyword>
<evidence type="ECO:0000313" key="16">
    <source>
        <dbReference type="EMBL" id="REL25221.1"/>
    </source>
</evidence>
<evidence type="ECO:0000256" key="6">
    <source>
        <dbReference type="ARBA" id="ARBA00022729"/>
    </source>
</evidence>
<feature type="signal peptide" evidence="13">
    <location>
        <begin position="1"/>
        <end position="21"/>
    </location>
</feature>
<dbReference type="GO" id="GO:0044718">
    <property type="term" value="P:siderophore transmembrane transport"/>
    <property type="evidence" value="ECO:0007669"/>
    <property type="project" value="TreeGrafter"/>
</dbReference>
<keyword evidence="10 11" id="KW-0998">Cell outer membrane</keyword>
<dbReference type="Pfam" id="PF00593">
    <property type="entry name" value="TonB_dep_Rec_b-barrel"/>
    <property type="match status" value="1"/>
</dbReference>
<dbReference type="Gene3D" id="2.170.130.10">
    <property type="entry name" value="TonB-dependent receptor, plug domain"/>
    <property type="match status" value="1"/>
</dbReference>
<evidence type="ECO:0000256" key="1">
    <source>
        <dbReference type="ARBA" id="ARBA00004571"/>
    </source>
</evidence>
<dbReference type="AlphaFoldDB" id="A0A3E0TKY4"/>
<dbReference type="GO" id="GO:0009279">
    <property type="term" value="C:cell outer membrane"/>
    <property type="evidence" value="ECO:0007669"/>
    <property type="project" value="UniProtKB-SubCell"/>
</dbReference>
<evidence type="ECO:0000256" key="11">
    <source>
        <dbReference type="PROSITE-ProRule" id="PRU01360"/>
    </source>
</evidence>
<dbReference type="Pfam" id="PF07715">
    <property type="entry name" value="Plug"/>
    <property type="match status" value="1"/>
</dbReference>
<evidence type="ECO:0000256" key="8">
    <source>
        <dbReference type="ARBA" id="ARBA00023136"/>
    </source>
</evidence>
<feature type="domain" description="TonB-dependent receptor-like beta-barrel" evidence="14">
    <location>
        <begin position="207"/>
        <end position="587"/>
    </location>
</feature>
<evidence type="ECO:0000256" key="13">
    <source>
        <dbReference type="SAM" id="SignalP"/>
    </source>
</evidence>
<dbReference type="PANTHER" id="PTHR30069">
    <property type="entry name" value="TONB-DEPENDENT OUTER MEMBRANE RECEPTOR"/>
    <property type="match status" value="1"/>
</dbReference>
<dbReference type="OrthoDB" id="9764669at2"/>
<reference evidence="16 17" key="1">
    <citation type="submission" date="2018-08" db="EMBL/GenBank/DDBJ databases">
        <title>Thalassotalea euphylliae genome.</title>
        <authorList>
            <person name="Summers S."/>
            <person name="Rice S.A."/>
            <person name="Freckelton M.L."/>
            <person name="Nedved B.T."/>
            <person name="Hadfield M.G."/>
        </authorList>
    </citation>
    <scope>NUCLEOTIDE SEQUENCE [LARGE SCALE GENOMIC DNA]</scope>
    <source>
        <strain evidence="16 17">H1</strain>
    </source>
</reference>
<evidence type="ECO:0000259" key="15">
    <source>
        <dbReference type="Pfam" id="PF07715"/>
    </source>
</evidence>
<dbReference type="InterPro" id="IPR000531">
    <property type="entry name" value="Beta-barrel_TonB"/>
</dbReference>
<dbReference type="InterPro" id="IPR036942">
    <property type="entry name" value="Beta-barrel_TonB_sf"/>
</dbReference>
<name>A0A3E0TKY4_9GAMM</name>
<proteinExistence type="inferred from homology"/>
<evidence type="ECO:0000256" key="2">
    <source>
        <dbReference type="ARBA" id="ARBA00008143"/>
    </source>
</evidence>
<sequence>MNKTRILSSLLPAFTVLTCVAQTEVITVTGSRLSDAAVSAQSVLTAEQIQQINPISTTQLLNAIPHLSLKENANGAGQSFVSIRGGESNFTLVMIDNVVVNDPTNSRGGGFDFNQINVAAIERIEVHRGSPSAIYGSDALSGVIHIITKTDSNTSVSLAAGSEDYRSGALTLTTNSDSGLSGLLSLSQSQRDASQFENYDNTQALIKVRFNDEQQSHQLMLNYSSKDSDSLAEDSGGVDFASPMLAEVRENQQLIAALQSKVLLTNDYLESLNVNVSWSEHTQDANHPGILPQLPQGVPASEIESQYEEKNIDVHVTGQFQAVQWAAGASAEDKTGTNTGFLNFGFELPVNYRLEQTDYSAFIETNVAVDQLKINLGARFENPENFASDTAVRLAASYQINQLTLFSSYSESFKLPSFFALAHPLVGNENLLPEEADSVELGIKFTPTNSVTGELVWYANDFTNLVDFDPELFTSVNRSQVKTQGVELTSSYQHDWLNLQVYLGYLDVDVVNENTQLRRRPDWSGGVNASVTLDDVTTSLILDTQAEFYDSSVPTGLRTLGGYTTIDINSLWQVNDNVSLTFTIDNLLDKSYQESIGFYGAERQLRVGITWQI</sequence>
<dbReference type="EMBL" id="QUOU01000001">
    <property type="protein sequence ID" value="REL25221.1"/>
    <property type="molecule type" value="Genomic_DNA"/>
</dbReference>
<dbReference type="CDD" id="cd01347">
    <property type="entry name" value="ligand_gated_channel"/>
    <property type="match status" value="1"/>
</dbReference>